<sequence>MSNLSQAVQQFATRPSEYPPTLSVDEILKAVEPHLIQAMRNDLAPVLEEVHAQIHNHLNEHGNRIFSVVLEKVDGTVKAVDGLTRWAEKHNRQPGSRGLQNTS</sequence>
<evidence type="ECO:0000313" key="1">
    <source>
        <dbReference type="EMBL" id="OCH93411.1"/>
    </source>
</evidence>
<dbReference type="EMBL" id="KV722355">
    <property type="protein sequence ID" value="OCH93411.1"/>
    <property type="molecule type" value="Genomic_DNA"/>
</dbReference>
<protein>
    <submittedName>
        <fullName evidence="1">Uncharacterized protein</fullName>
    </submittedName>
</protein>
<keyword evidence="2" id="KW-1185">Reference proteome</keyword>
<dbReference type="Proteomes" id="UP000250043">
    <property type="component" value="Unassembled WGS sequence"/>
</dbReference>
<proteinExistence type="predicted"/>
<organism evidence="1 2">
    <name type="scientific">Obba rivulosa</name>
    <dbReference type="NCBI Taxonomy" id="1052685"/>
    <lineage>
        <taxon>Eukaryota</taxon>
        <taxon>Fungi</taxon>
        <taxon>Dikarya</taxon>
        <taxon>Basidiomycota</taxon>
        <taxon>Agaricomycotina</taxon>
        <taxon>Agaricomycetes</taxon>
        <taxon>Polyporales</taxon>
        <taxon>Gelatoporiaceae</taxon>
        <taxon>Obba</taxon>
    </lineage>
</organism>
<dbReference type="AlphaFoldDB" id="A0A8E2J2P4"/>
<name>A0A8E2J2P4_9APHY</name>
<gene>
    <name evidence="1" type="ORF">OBBRIDRAFT_790285</name>
</gene>
<accession>A0A8E2J2P4</accession>
<evidence type="ECO:0000313" key="2">
    <source>
        <dbReference type="Proteomes" id="UP000250043"/>
    </source>
</evidence>
<dbReference type="OrthoDB" id="2749714at2759"/>
<reference evidence="1 2" key="1">
    <citation type="submission" date="2016-07" db="EMBL/GenBank/DDBJ databases">
        <title>Draft genome of the white-rot fungus Obba rivulosa 3A-2.</title>
        <authorList>
            <consortium name="DOE Joint Genome Institute"/>
            <person name="Miettinen O."/>
            <person name="Riley R."/>
            <person name="Acob R."/>
            <person name="Barry K."/>
            <person name="Cullen D."/>
            <person name="De Vries R."/>
            <person name="Hainaut M."/>
            <person name="Hatakka A."/>
            <person name="Henrissat B."/>
            <person name="Hilden K."/>
            <person name="Kuo R."/>
            <person name="Labutti K."/>
            <person name="Lipzen A."/>
            <person name="Makela M.R."/>
            <person name="Sandor L."/>
            <person name="Spatafora J.W."/>
            <person name="Grigoriev I.V."/>
            <person name="Hibbett D.S."/>
        </authorList>
    </citation>
    <scope>NUCLEOTIDE SEQUENCE [LARGE SCALE GENOMIC DNA]</scope>
    <source>
        <strain evidence="1 2">3A-2</strain>
    </source>
</reference>